<dbReference type="InterPro" id="IPR029058">
    <property type="entry name" value="AB_hydrolase_fold"/>
</dbReference>
<evidence type="ECO:0000313" key="3">
    <source>
        <dbReference type="EMBL" id="KIY70392.1"/>
    </source>
</evidence>
<feature type="chain" id="PRO_5002317250" evidence="1">
    <location>
        <begin position="19"/>
        <end position="519"/>
    </location>
</feature>
<dbReference type="STRING" id="1314674.A0A0D7BIW2"/>
<gene>
    <name evidence="3" type="ORF">CYLTODRAFT_442060</name>
</gene>
<dbReference type="ESTHER" id="9homo-a0a0d7biw2">
    <property type="family name" value="Fungal_carboxylesterase_lipase"/>
</dbReference>
<dbReference type="InterPro" id="IPR002018">
    <property type="entry name" value="CarbesteraseB"/>
</dbReference>
<name>A0A0D7BIW2_9AGAR</name>
<dbReference type="OrthoDB" id="408631at2759"/>
<organism evidence="3 4">
    <name type="scientific">Cylindrobasidium torrendii FP15055 ss-10</name>
    <dbReference type="NCBI Taxonomy" id="1314674"/>
    <lineage>
        <taxon>Eukaryota</taxon>
        <taxon>Fungi</taxon>
        <taxon>Dikarya</taxon>
        <taxon>Basidiomycota</taxon>
        <taxon>Agaricomycotina</taxon>
        <taxon>Agaricomycetes</taxon>
        <taxon>Agaricomycetidae</taxon>
        <taxon>Agaricales</taxon>
        <taxon>Marasmiineae</taxon>
        <taxon>Physalacriaceae</taxon>
        <taxon>Cylindrobasidium</taxon>
    </lineage>
</organism>
<proteinExistence type="predicted"/>
<dbReference type="PROSITE" id="PS00941">
    <property type="entry name" value="CARBOXYLESTERASE_B_2"/>
    <property type="match status" value="1"/>
</dbReference>
<dbReference type="PANTHER" id="PTHR11559">
    <property type="entry name" value="CARBOXYLESTERASE"/>
    <property type="match status" value="1"/>
</dbReference>
<protein>
    <submittedName>
        <fullName evidence="3">Alpha/beta-hydrolase</fullName>
    </submittedName>
</protein>
<dbReference type="AlphaFoldDB" id="A0A0D7BIW2"/>
<dbReference type="SUPFAM" id="SSF53474">
    <property type="entry name" value="alpha/beta-Hydrolases"/>
    <property type="match status" value="1"/>
</dbReference>
<evidence type="ECO:0000256" key="1">
    <source>
        <dbReference type="SAM" id="SignalP"/>
    </source>
</evidence>
<keyword evidence="3" id="KW-0378">Hydrolase</keyword>
<keyword evidence="4" id="KW-1185">Reference proteome</keyword>
<feature type="signal peptide" evidence="1">
    <location>
        <begin position="1"/>
        <end position="18"/>
    </location>
</feature>
<dbReference type="EMBL" id="KN880469">
    <property type="protein sequence ID" value="KIY70392.1"/>
    <property type="molecule type" value="Genomic_DNA"/>
</dbReference>
<dbReference type="Gene3D" id="3.40.50.1820">
    <property type="entry name" value="alpha/beta hydrolase"/>
    <property type="match status" value="1"/>
</dbReference>
<evidence type="ECO:0000259" key="2">
    <source>
        <dbReference type="Pfam" id="PF00135"/>
    </source>
</evidence>
<dbReference type="InterPro" id="IPR019819">
    <property type="entry name" value="Carboxylesterase_B_CS"/>
</dbReference>
<accession>A0A0D7BIW2</accession>
<evidence type="ECO:0000313" key="4">
    <source>
        <dbReference type="Proteomes" id="UP000054007"/>
    </source>
</evidence>
<sequence length="519" mass="56759">MILSALSLLLAGASLASAAGFSLRQDDSTSTDLPTISLGYSTVQAASYNYTTAGKYYVFQNIRYAAPPTGELRWAAPQDPYQEDGVNNGTSTTTGTQGCKVAEDCLFLDVYVPADALEQNKSLPVLFWNYGGGWVGGSKNENDPAGLLQVAQNGFIHVSYNYRLGIFGVGNGPTLQRAGGISNVAIYDAHKALDWVNLYISQFGGDPNTVTNWGFSAGGSQVLASLAAFGGRDFTPKFQRAVINSPGWVPGAGHAQADRYMQNVSQAVGCSFGLQADTVACLRGIDFDTLRSASENITSEFNYQMQPRADGVVLPDTAEYLLTIGQFHKGIQVMVGHSELETNQKMEFADNQAFRDQFKIVFPSMNDWAIDMLEEVYPLDAYNNSNSDRFARCSRDYDLVAKTLPVTNAYDNATYNYLNLLSGATHGSDQAYWWYNPNVTSPRDALNSTEIDIALRMQAYLASFVITGDPNAMFSNATTYWPQYGSNDTVLQLSEDGTEVIGDELDASSIVFWNHAYWY</sequence>
<keyword evidence="1" id="KW-0732">Signal</keyword>
<dbReference type="GO" id="GO:0016787">
    <property type="term" value="F:hydrolase activity"/>
    <property type="evidence" value="ECO:0007669"/>
    <property type="project" value="UniProtKB-KW"/>
</dbReference>
<dbReference type="InterPro" id="IPR050309">
    <property type="entry name" value="Type-B_Carboxylest/Lipase"/>
</dbReference>
<dbReference type="Pfam" id="PF00135">
    <property type="entry name" value="COesterase"/>
    <property type="match status" value="1"/>
</dbReference>
<feature type="domain" description="Carboxylesterase type B" evidence="2">
    <location>
        <begin position="36"/>
        <end position="512"/>
    </location>
</feature>
<reference evidence="3 4" key="1">
    <citation type="journal article" date="2015" name="Fungal Genet. Biol.">
        <title>Evolution of novel wood decay mechanisms in Agaricales revealed by the genome sequences of Fistulina hepatica and Cylindrobasidium torrendii.</title>
        <authorList>
            <person name="Floudas D."/>
            <person name="Held B.W."/>
            <person name="Riley R."/>
            <person name="Nagy L.G."/>
            <person name="Koehler G."/>
            <person name="Ransdell A.S."/>
            <person name="Younus H."/>
            <person name="Chow J."/>
            <person name="Chiniquy J."/>
            <person name="Lipzen A."/>
            <person name="Tritt A."/>
            <person name="Sun H."/>
            <person name="Haridas S."/>
            <person name="LaButti K."/>
            <person name="Ohm R.A."/>
            <person name="Kues U."/>
            <person name="Blanchette R.A."/>
            <person name="Grigoriev I.V."/>
            <person name="Minto R.E."/>
            <person name="Hibbett D.S."/>
        </authorList>
    </citation>
    <scope>NUCLEOTIDE SEQUENCE [LARGE SCALE GENOMIC DNA]</scope>
    <source>
        <strain evidence="3 4">FP15055 ss-10</strain>
    </source>
</reference>
<dbReference type="Proteomes" id="UP000054007">
    <property type="component" value="Unassembled WGS sequence"/>
</dbReference>